<evidence type="ECO:0000313" key="2">
    <source>
        <dbReference type="Proteomes" id="UP000515913"/>
    </source>
</evidence>
<dbReference type="Gene3D" id="3.30.1240.10">
    <property type="match status" value="1"/>
</dbReference>
<dbReference type="GO" id="GO:0005829">
    <property type="term" value="C:cytosol"/>
    <property type="evidence" value="ECO:0007669"/>
    <property type="project" value="TreeGrafter"/>
</dbReference>
<dbReference type="KEGG" id="fho:H9Q81_01490"/>
<dbReference type="AlphaFoldDB" id="A0A7G9GXK9"/>
<dbReference type="SFLD" id="SFLDS00003">
    <property type="entry name" value="Haloacid_Dehalogenase"/>
    <property type="match status" value="1"/>
</dbReference>
<dbReference type="Pfam" id="PF08282">
    <property type="entry name" value="Hydrolase_3"/>
    <property type="match status" value="1"/>
</dbReference>
<dbReference type="NCBIfam" id="TIGR00099">
    <property type="entry name" value="Cof-subfamily"/>
    <property type="match status" value="1"/>
</dbReference>
<reference evidence="1 2" key="1">
    <citation type="submission" date="2020-08" db="EMBL/GenBank/DDBJ databases">
        <authorList>
            <person name="Liu C."/>
            <person name="Sun Q."/>
        </authorList>
    </citation>
    <scope>NUCLEOTIDE SEQUENCE [LARGE SCALE GENOMIC DNA]</scope>
    <source>
        <strain evidence="1 2">NSJ-57</strain>
    </source>
</reference>
<evidence type="ECO:0000313" key="1">
    <source>
        <dbReference type="EMBL" id="QNM15541.1"/>
    </source>
</evidence>
<dbReference type="NCBIfam" id="TIGR01484">
    <property type="entry name" value="HAD-SF-IIB"/>
    <property type="match status" value="1"/>
</dbReference>
<keyword evidence="2" id="KW-1185">Reference proteome</keyword>
<accession>A0A7G9GXK9</accession>
<dbReference type="SUPFAM" id="SSF56784">
    <property type="entry name" value="HAD-like"/>
    <property type="match status" value="1"/>
</dbReference>
<dbReference type="RefSeq" id="WP_101473412.1">
    <property type="nucleotide sequence ID" value="NZ_CP060637.1"/>
</dbReference>
<gene>
    <name evidence="1" type="ORF">H9Q81_01490</name>
</gene>
<dbReference type="InterPro" id="IPR006379">
    <property type="entry name" value="HAD-SF_hydro_IIB"/>
</dbReference>
<name>A0A7G9GXK9_9FUSO</name>
<dbReference type="GO" id="GO:0000287">
    <property type="term" value="F:magnesium ion binding"/>
    <property type="evidence" value="ECO:0007669"/>
    <property type="project" value="TreeGrafter"/>
</dbReference>
<dbReference type="Proteomes" id="UP000515913">
    <property type="component" value="Chromosome"/>
</dbReference>
<dbReference type="SFLD" id="SFLDG01144">
    <property type="entry name" value="C2.B.4:_PGP_Like"/>
    <property type="match status" value="1"/>
</dbReference>
<proteinExistence type="predicted"/>
<dbReference type="EMBL" id="CP060637">
    <property type="protein sequence ID" value="QNM15541.1"/>
    <property type="molecule type" value="Genomic_DNA"/>
</dbReference>
<dbReference type="InterPro" id="IPR023214">
    <property type="entry name" value="HAD_sf"/>
</dbReference>
<organism evidence="1 2">
    <name type="scientific">Fusobacterium hominis</name>
    <dbReference type="NCBI Taxonomy" id="2764326"/>
    <lineage>
        <taxon>Bacteria</taxon>
        <taxon>Fusobacteriati</taxon>
        <taxon>Fusobacteriota</taxon>
        <taxon>Fusobacteriia</taxon>
        <taxon>Fusobacteriales</taxon>
        <taxon>Fusobacteriaceae</taxon>
        <taxon>Fusobacterium</taxon>
    </lineage>
</organism>
<dbReference type="GO" id="GO:0016791">
    <property type="term" value="F:phosphatase activity"/>
    <property type="evidence" value="ECO:0007669"/>
    <property type="project" value="UniProtKB-ARBA"/>
</dbReference>
<protein>
    <submittedName>
        <fullName evidence="1">HAD family phosphatase</fullName>
    </submittedName>
</protein>
<dbReference type="InterPro" id="IPR036412">
    <property type="entry name" value="HAD-like_sf"/>
</dbReference>
<dbReference type="SFLD" id="SFLDG01140">
    <property type="entry name" value="C2.B:_Phosphomannomutase_and_P"/>
    <property type="match status" value="1"/>
</dbReference>
<dbReference type="Gene3D" id="3.40.50.1000">
    <property type="entry name" value="HAD superfamily/HAD-like"/>
    <property type="match status" value="1"/>
</dbReference>
<dbReference type="PANTHER" id="PTHR10000:SF53">
    <property type="entry name" value="5-AMINO-6-(5-PHOSPHO-D-RIBITYLAMINO)URACIL PHOSPHATASE YBJI-RELATED"/>
    <property type="match status" value="1"/>
</dbReference>
<dbReference type="InterPro" id="IPR000150">
    <property type="entry name" value="Cof"/>
</dbReference>
<dbReference type="PROSITE" id="PS01228">
    <property type="entry name" value="COF_1"/>
    <property type="match status" value="1"/>
</dbReference>
<dbReference type="PANTHER" id="PTHR10000">
    <property type="entry name" value="PHOSPHOSERINE PHOSPHATASE"/>
    <property type="match status" value="1"/>
</dbReference>
<sequence>MIKLIITDMDGTLLNNYDEIDPEFWEIEKKLSEKGVIFSIASGRPYYNLVKKFEKIKDNLLFICENGSLAIYKGKELFSNPISIENIKMINEICNKIPGIITLFCGKKSAYTYKDLFLANTLETQNEIRKYYNNLQLVDTLEDINDQFVKIAIYDPKGSENNSYQILKKYSNQFQIVVSGKVWLDLSNIGTNKGIAILKIQEKLNISYDETMAFGDYLNDYEMMKNVKYSYAMKNAHPDLISISNFITKEDNDHGGVTNTIKEIFNL</sequence>